<name>A0ACC2LJ02_PERAE</name>
<evidence type="ECO:0000313" key="2">
    <source>
        <dbReference type="Proteomes" id="UP001234297"/>
    </source>
</evidence>
<keyword evidence="2" id="KW-1185">Reference proteome</keyword>
<dbReference type="Proteomes" id="UP001234297">
    <property type="component" value="Chromosome 8"/>
</dbReference>
<evidence type="ECO:0000313" key="1">
    <source>
        <dbReference type="EMBL" id="KAJ8633245.1"/>
    </source>
</evidence>
<reference evidence="1 2" key="1">
    <citation type="journal article" date="2022" name="Hortic Res">
        <title>A haplotype resolved chromosomal level avocado genome allows analysis of novel avocado genes.</title>
        <authorList>
            <person name="Nath O."/>
            <person name="Fletcher S.J."/>
            <person name="Hayward A."/>
            <person name="Shaw L.M."/>
            <person name="Masouleh A.K."/>
            <person name="Furtado A."/>
            <person name="Henry R.J."/>
            <person name="Mitter N."/>
        </authorList>
    </citation>
    <scope>NUCLEOTIDE SEQUENCE [LARGE SCALE GENOMIC DNA]</scope>
    <source>
        <strain evidence="2">cv. Hass</strain>
    </source>
</reference>
<proteinExistence type="predicted"/>
<organism evidence="1 2">
    <name type="scientific">Persea americana</name>
    <name type="common">Avocado</name>
    <dbReference type="NCBI Taxonomy" id="3435"/>
    <lineage>
        <taxon>Eukaryota</taxon>
        <taxon>Viridiplantae</taxon>
        <taxon>Streptophyta</taxon>
        <taxon>Embryophyta</taxon>
        <taxon>Tracheophyta</taxon>
        <taxon>Spermatophyta</taxon>
        <taxon>Magnoliopsida</taxon>
        <taxon>Magnoliidae</taxon>
        <taxon>Laurales</taxon>
        <taxon>Lauraceae</taxon>
        <taxon>Persea</taxon>
    </lineage>
</organism>
<comment type="caution">
    <text evidence="1">The sequence shown here is derived from an EMBL/GenBank/DDBJ whole genome shotgun (WGS) entry which is preliminary data.</text>
</comment>
<protein>
    <submittedName>
        <fullName evidence="1">Uncharacterized protein</fullName>
    </submittedName>
</protein>
<dbReference type="EMBL" id="CM056816">
    <property type="protein sequence ID" value="KAJ8633245.1"/>
    <property type="molecule type" value="Genomic_DNA"/>
</dbReference>
<accession>A0ACC2LJ02</accession>
<sequence>MAYHQYCMRHFVSNFNTKFKNKHLKSVISGLAMTNQQHNFDRMWAEIENLDDDSVKSWINRVSLESWTLLHDGGQRWGDMTSKMVEIFDSVLKGARFLSITALVQLTFYRVNSYFAVRREKGEARLHSSALLTTTTEVKLTGLRVKANG</sequence>
<gene>
    <name evidence="1" type="ORF">MRB53_026581</name>
</gene>